<evidence type="ECO:0000256" key="1">
    <source>
        <dbReference type="SAM" id="MobiDB-lite"/>
    </source>
</evidence>
<feature type="region of interest" description="Disordered" evidence="1">
    <location>
        <begin position="1"/>
        <end position="24"/>
    </location>
</feature>
<feature type="compositionally biased region" description="Basic and acidic residues" evidence="1">
    <location>
        <begin position="178"/>
        <end position="189"/>
    </location>
</feature>
<dbReference type="AlphaFoldDB" id="A0A395T0M4"/>
<feature type="compositionally biased region" description="Polar residues" evidence="1">
    <location>
        <begin position="289"/>
        <end position="305"/>
    </location>
</feature>
<feature type="compositionally biased region" description="Basic and acidic residues" evidence="1">
    <location>
        <begin position="9"/>
        <end position="18"/>
    </location>
</feature>
<comment type="caution">
    <text evidence="2">The sequence shown here is derived from an EMBL/GenBank/DDBJ whole genome shotgun (WGS) entry which is preliminary data.</text>
</comment>
<protein>
    <submittedName>
        <fullName evidence="2">Uncharacterized protein</fullName>
    </submittedName>
</protein>
<gene>
    <name evidence="2" type="ORF">FLONG3_3646</name>
</gene>
<sequence>MDSPSPARLEVERSDSPEHGPLLHNEPYVNINGVNLTAFGLGLNHAENEMNALLWNQQAPPVDQAPQFPPVAPVTLAHAFVPEPPFALAQPFPPPYHFGSAHSFPPVPPVGLTYSFPPVPPVDQAHPFPPAPPAAPAYPSAPAPLSVPAPPNTRETSPEPSVQATAPVPGLNSAQAPENRRQTPEPEPPKKRRRVQPPKKTQQERPIKIGTVPIRPKPEKGSECNDAQNEVMEGPTVAEEAPPMNNINNPPYNSNIPMNDVRVDGWSSYTVKYTNASTAYADTLPLYTDRSSSYTGKHTNATTRSSSHEPESVGRAIDGRGE</sequence>
<dbReference type="EMBL" id="PXOG01000073">
    <property type="protein sequence ID" value="RGP78230.1"/>
    <property type="molecule type" value="Genomic_DNA"/>
</dbReference>
<evidence type="ECO:0000313" key="2">
    <source>
        <dbReference type="EMBL" id="RGP78230.1"/>
    </source>
</evidence>
<evidence type="ECO:0000313" key="3">
    <source>
        <dbReference type="Proteomes" id="UP000266234"/>
    </source>
</evidence>
<reference evidence="2 3" key="1">
    <citation type="journal article" date="2018" name="PLoS Pathog.">
        <title>Evolution of structural diversity of trichothecenes, a family of toxins produced by plant pathogenic and entomopathogenic fungi.</title>
        <authorList>
            <person name="Proctor R.H."/>
            <person name="McCormick S.P."/>
            <person name="Kim H.S."/>
            <person name="Cardoza R.E."/>
            <person name="Stanley A.M."/>
            <person name="Lindo L."/>
            <person name="Kelly A."/>
            <person name="Brown D.W."/>
            <person name="Lee T."/>
            <person name="Vaughan M.M."/>
            <person name="Alexander N.J."/>
            <person name="Busman M."/>
            <person name="Gutierrez S."/>
        </authorList>
    </citation>
    <scope>NUCLEOTIDE SEQUENCE [LARGE SCALE GENOMIC DNA]</scope>
    <source>
        <strain evidence="2 3">NRRL 20695</strain>
    </source>
</reference>
<feature type="compositionally biased region" description="Polar residues" evidence="1">
    <location>
        <begin position="153"/>
        <end position="164"/>
    </location>
</feature>
<accession>A0A395T0M4</accession>
<organism evidence="2 3">
    <name type="scientific">Fusarium longipes</name>
    <dbReference type="NCBI Taxonomy" id="694270"/>
    <lineage>
        <taxon>Eukaryota</taxon>
        <taxon>Fungi</taxon>
        <taxon>Dikarya</taxon>
        <taxon>Ascomycota</taxon>
        <taxon>Pezizomycotina</taxon>
        <taxon>Sordariomycetes</taxon>
        <taxon>Hypocreomycetidae</taxon>
        <taxon>Hypocreales</taxon>
        <taxon>Nectriaceae</taxon>
        <taxon>Fusarium</taxon>
    </lineage>
</organism>
<feature type="region of interest" description="Disordered" evidence="1">
    <location>
        <begin position="288"/>
        <end position="322"/>
    </location>
</feature>
<proteinExistence type="predicted"/>
<feature type="compositionally biased region" description="Basic and acidic residues" evidence="1">
    <location>
        <begin position="306"/>
        <end position="322"/>
    </location>
</feature>
<name>A0A395T0M4_9HYPO</name>
<feature type="compositionally biased region" description="Pro residues" evidence="1">
    <location>
        <begin position="125"/>
        <end position="151"/>
    </location>
</feature>
<keyword evidence="3" id="KW-1185">Reference proteome</keyword>
<feature type="region of interest" description="Disordered" evidence="1">
    <location>
        <begin position="125"/>
        <end position="230"/>
    </location>
</feature>
<dbReference type="Proteomes" id="UP000266234">
    <property type="component" value="Unassembled WGS sequence"/>
</dbReference>